<name>R5TS24_MEDGN</name>
<dbReference type="Proteomes" id="UP000018114">
    <property type="component" value="Unassembled WGS sequence"/>
</dbReference>
<dbReference type="AlphaFoldDB" id="R5TS24"/>
<accession>R5TS24</accession>
<dbReference type="EMBL" id="CBAL010000146">
    <property type="protein sequence ID" value="CCZ68553.1"/>
    <property type="molecule type" value="Genomic_DNA"/>
</dbReference>
<evidence type="ECO:0000313" key="2">
    <source>
        <dbReference type="Proteomes" id="UP000018114"/>
    </source>
</evidence>
<organism evidence="1 2">
    <name type="scientific">Mediterraneibacter gnavus CAG:126</name>
    <dbReference type="NCBI Taxonomy" id="1263106"/>
    <lineage>
        <taxon>Bacteria</taxon>
        <taxon>Bacillati</taxon>
        <taxon>Bacillota</taxon>
        <taxon>Clostridia</taxon>
        <taxon>Lachnospirales</taxon>
        <taxon>Lachnospiraceae</taxon>
        <taxon>Mediterraneibacter</taxon>
    </lineage>
</organism>
<proteinExistence type="predicted"/>
<gene>
    <name evidence="1" type="ORF">BN481_01346</name>
</gene>
<comment type="caution">
    <text evidence="1">The sequence shown here is derived from an EMBL/GenBank/DDBJ whole genome shotgun (WGS) entry which is preliminary data.</text>
</comment>
<evidence type="ECO:0000313" key="1">
    <source>
        <dbReference type="EMBL" id="CCZ68553.1"/>
    </source>
</evidence>
<protein>
    <submittedName>
        <fullName evidence="1">Uncharacterized protein</fullName>
    </submittedName>
</protein>
<reference evidence="1" key="1">
    <citation type="submission" date="2012-11" db="EMBL/GenBank/DDBJ databases">
        <title>Dependencies among metagenomic species, viruses, plasmids and units of genetic variation.</title>
        <authorList>
            <person name="Nielsen H.B."/>
            <person name="Almeida M."/>
            <person name="Juncker A.S."/>
            <person name="Rasmussen S."/>
            <person name="Li J."/>
            <person name="Sunagawa S."/>
            <person name="Plichta D."/>
            <person name="Gautier L."/>
            <person name="Le Chatelier E."/>
            <person name="Peletier E."/>
            <person name="Bonde I."/>
            <person name="Nielsen T."/>
            <person name="Manichanh C."/>
            <person name="Arumugam M."/>
            <person name="Batto J."/>
            <person name="Santos M.B.Q.D."/>
            <person name="Blom N."/>
            <person name="Borruel N."/>
            <person name="Burgdorf K.S."/>
            <person name="Boumezbeur F."/>
            <person name="Casellas F."/>
            <person name="Dore J."/>
            <person name="Guarner F."/>
            <person name="Hansen T."/>
            <person name="Hildebrand F."/>
            <person name="Kaas R.S."/>
            <person name="Kennedy S."/>
            <person name="Kristiansen K."/>
            <person name="Kultima J.R."/>
            <person name="Leonard P."/>
            <person name="Levenez F."/>
            <person name="Lund O."/>
            <person name="Moumen B."/>
            <person name="Le Paslier D."/>
            <person name="Pons N."/>
            <person name="Pedersen O."/>
            <person name="Prifti E."/>
            <person name="Qin J."/>
            <person name="Raes J."/>
            <person name="Tap J."/>
            <person name="Tims S."/>
            <person name="Ussery D.W."/>
            <person name="Yamada T."/>
            <person name="MetaHit consortium"/>
            <person name="Renault P."/>
            <person name="Sicheritz-Ponten T."/>
            <person name="Bork P."/>
            <person name="Wang J."/>
            <person name="Brunak S."/>
            <person name="Ehrlich S.D."/>
        </authorList>
    </citation>
    <scope>NUCLEOTIDE SEQUENCE [LARGE SCALE GENOMIC DNA]</scope>
</reference>
<sequence>MKVVELRAERAKIYEFFDKTHHYFSSTDNRGDGGIFVKVQKETEKVLKENYENDKALLERLDKINNILMESDANTYIDVHGKHLSIATARMYLTELGTEHYFKGAVDVCCDSIFDTCMSTHNNLQADFYDRCWVGRNEEVILDPMHLKEKKAEYRVKENSWGYDLLTKVLLSDATTEVSFIE</sequence>